<dbReference type="PANTHER" id="PTHR30535:SF34">
    <property type="entry name" value="MOLYBDATE-BINDING PROTEIN MOLA"/>
    <property type="match status" value="1"/>
</dbReference>
<dbReference type="Pfam" id="PF01497">
    <property type="entry name" value="Peripla_BP_2"/>
    <property type="match status" value="1"/>
</dbReference>
<feature type="chain" id="PRO_5039376023" evidence="1">
    <location>
        <begin position="20"/>
        <end position="325"/>
    </location>
</feature>
<dbReference type="KEGG" id="ovb:NB640_00165"/>
<evidence type="ECO:0000256" key="1">
    <source>
        <dbReference type="SAM" id="SignalP"/>
    </source>
</evidence>
<dbReference type="Proteomes" id="UP001156215">
    <property type="component" value="Chromosome"/>
</dbReference>
<evidence type="ECO:0000313" key="4">
    <source>
        <dbReference type="Proteomes" id="UP001156215"/>
    </source>
</evidence>
<evidence type="ECO:0000313" key="3">
    <source>
        <dbReference type="EMBL" id="WAW10124.1"/>
    </source>
</evidence>
<organism evidence="3 4">
    <name type="scientific">Oxalobacter vibrioformis</name>
    <dbReference type="NCBI Taxonomy" id="933080"/>
    <lineage>
        <taxon>Bacteria</taxon>
        <taxon>Pseudomonadati</taxon>
        <taxon>Pseudomonadota</taxon>
        <taxon>Betaproteobacteria</taxon>
        <taxon>Burkholderiales</taxon>
        <taxon>Oxalobacteraceae</taxon>
        <taxon>Oxalobacter</taxon>
    </lineage>
</organism>
<accession>A0A9E9P2P7</accession>
<dbReference type="PANTHER" id="PTHR30535">
    <property type="entry name" value="VITAMIN B12-BINDING PROTEIN"/>
    <property type="match status" value="1"/>
</dbReference>
<dbReference type="InterPro" id="IPR050902">
    <property type="entry name" value="ABC_Transporter_SBP"/>
</dbReference>
<reference evidence="3" key="1">
    <citation type="journal article" date="2022" name="Front. Microbiol.">
        <title>New perspectives on an old grouping: The genomic and phenotypic variability of Oxalobacter formigenes and the implications for calcium oxalate stone prevention.</title>
        <authorList>
            <person name="Chmiel J.A."/>
            <person name="Carr C."/>
            <person name="Stuivenberg G.A."/>
            <person name="Venema R."/>
            <person name="Chanyi R.M."/>
            <person name="Al K.F."/>
            <person name="Giguere D."/>
            <person name="Say H."/>
            <person name="Akouris P.P."/>
            <person name="Dominguez Romero S.A."/>
            <person name="Kwong A."/>
            <person name="Tai V."/>
            <person name="Koval S.F."/>
            <person name="Razvi H."/>
            <person name="Bjazevic J."/>
            <person name="Burton J.P."/>
        </authorList>
    </citation>
    <scope>NUCLEOTIDE SEQUENCE</scope>
    <source>
        <strain evidence="3">WoOx3</strain>
    </source>
</reference>
<keyword evidence="4" id="KW-1185">Reference proteome</keyword>
<dbReference type="EMBL" id="CP098242">
    <property type="protein sequence ID" value="WAW10124.1"/>
    <property type="molecule type" value="Genomic_DNA"/>
</dbReference>
<dbReference type="SUPFAM" id="SSF53807">
    <property type="entry name" value="Helical backbone' metal receptor"/>
    <property type="match status" value="1"/>
</dbReference>
<proteinExistence type="predicted"/>
<dbReference type="Gene3D" id="3.40.50.1980">
    <property type="entry name" value="Nitrogenase molybdenum iron protein domain"/>
    <property type="match status" value="2"/>
</dbReference>
<dbReference type="Gene3D" id="1.20.58.2180">
    <property type="match status" value="1"/>
</dbReference>
<gene>
    <name evidence="3" type="ORF">NB640_00165</name>
</gene>
<keyword evidence="1" id="KW-0732">Signal</keyword>
<feature type="signal peptide" evidence="1">
    <location>
        <begin position="1"/>
        <end position="19"/>
    </location>
</feature>
<dbReference type="InterPro" id="IPR002491">
    <property type="entry name" value="ABC_transptr_periplasmic_BD"/>
</dbReference>
<dbReference type="PROSITE" id="PS50983">
    <property type="entry name" value="FE_B12_PBP"/>
    <property type="match status" value="1"/>
</dbReference>
<protein>
    <submittedName>
        <fullName evidence="3">ABC transporter substrate-binding protein</fullName>
    </submittedName>
</protein>
<dbReference type="RefSeq" id="WP_269309123.1">
    <property type="nucleotide sequence ID" value="NZ_CP098242.1"/>
</dbReference>
<feature type="domain" description="Fe/B12 periplasmic-binding" evidence="2">
    <location>
        <begin position="25"/>
        <end position="293"/>
    </location>
</feature>
<sequence length="325" mass="37142">MKRVILAVMLCFMSITAHAEEKLPRVYGATFPSSFALYVFNPDLLAGWNGILRDYEKKYIPEKYQKLPVLGGWYGKGMIPDREILLKSHLDMAFLLSGDRARGDAIITSLRQLNIPLVVMPNVTLEDNISMFRNLGKTFNMPDRGNALGGYGEDALKKVGGMLKNLPEKKRVRVYMAQDVDGLTTTCDGSTRSKAIRLAGGSNVHQCPHEMRESIMKISFEQIMNYDPDVIIINHPTFQARFSADSRWKVLRAVREGRVYFVPHEPFSWLDRPASFMRFIGIQWLAVKLHPDLCPIDLPEETDRFLRLFFRLDLSGEQIKTILKQ</sequence>
<dbReference type="AlphaFoldDB" id="A0A9E9P2P7"/>
<name>A0A9E9P2P7_9BURK</name>
<evidence type="ECO:0000259" key="2">
    <source>
        <dbReference type="PROSITE" id="PS50983"/>
    </source>
</evidence>